<feature type="non-terminal residue" evidence="1">
    <location>
        <position position="1"/>
    </location>
</feature>
<reference evidence="1" key="1">
    <citation type="submission" date="2018-05" db="EMBL/GenBank/DDBJ databases">
        <title>Draft genome of Mucuna pruriens seed.</title>
        <authorList>
            <person name="Nnadi N.E."/>
            <person name="Vos R."/>
            <person name="Hasami M.H."/>
            <person name="Devisetty U.K."/>
            <person name="Aguiy J.C."/>
        </authorList>
    </citation>
    <scope>NUCLEOTIDE SEQUENCE [LARGE SCALE GENOMIC DNA]</scope>
    <source>
        <strain evidence="1">JCA_2017</strain>
    </source>
</reference>
<organism evidence="1 2">
    <name type="scientific">Mucuna pruriens</name>
    <name type="common">Velvet bean</name>
    <name type="synonym">Dolichos pruriens</name>
    <dbReference type="NCBI Taxonomy" id="157652"/>
    <lineage>
        <taxon>Eukaryota</taxon>
        <taxon>Viridiplantae</taxon>
        <taxon>Streptophyta</taxon>
        <taxon>Embryophyta</taxon>
        <taxon>Tracheophyta</taxon>
        <taxon>Spermatophyta</taxon>
        <taxon>Magnoliopsida</taxon>
        <taxon>eudicotyledons</taxon>
        <taxon>Gunneridae</taxon>
        <taxon>Pentapetalae</taxon>
        <taxon>rosids</taxon>
        <taxon>fabids</taxon>
        <taxon>Fabales</taxon>
        <taxon>Fabaceae</taxon>
        <taxon>Papilionoideae</taxon>
        <taxon>50 kb inversion clade</taxon>
        <taxon>NPAAA clade</taxon>
        <taxon>indigoferoid/millettioid clade</taxon>
        <taxon>Phaseoleae</taxon>
        <taxon>Mucuna</taxon>
    </lineage>
</organism>
<proteinExistence type="predicted"/>
<evidence type="ECO:0000313" key="1">
    <source>
        <dbReference type="EMBL" id="RDY05143.1"/>
    </source>
</evidence>
<keyword evidence="2" id="KW-1185">Reference proteome</keyword>
<dbReference type="EMBL" id="QJKJ01001937">
    <property type="protein sequence ID" value="RDY05143.1"/>
    <property type="molecule type" value="Genomic_DNA"/>
</dbReference>
<comment type="caution">
    <text evidence="1">The sequence shown here is derived from an EMBL/GenBank/DDBJ whole genome shotgun (WGS) entry which is preliminary data.</text>
</comment>
<evidence type="ECO:0000313" key="2">
    <source>
        <dbReference type="Proteomes" id="UP000257109"/>
    </source>
</evidence>
<dbReference type="AlphaFoldDB" id="A0A371HQT0"/>
<sequence>MKIKKKKKSMKKFLVANRRKRCDTLALAYEGIPQVTTLSVSKDVKKIPMEELLGTLKVHEIELNEDEGHRKGMSIALKAQKAFKGSPSKAFKIEESFEKAFKE</sequence>
<name>A0A371HQT0_MUCPR</name>
<gene>
    <name evidence="1" type="ORF">CR513_11057</name>
</gene>
<dbReference type="Proteomes" id="UP000257109">
    <property type="component" value="Unassembled WGS sequence"/>
</dbReference>
<protein>
    <submittedName>
        <fullName evidence="1">Uncharacterized protein</fullName>
    </submittedName>
</protein>
<accession>A0A371HQT0</accession>